<dbReference type="RefSeq" id="WP_103778228.1">
    <property type="nucleotide sequence ID" value="NZ_PQLX01000004.1"/>
</dbReference>
<evidence type="ECO:0000259" key="1">
    <source>
        <dbReference type="Pfam" id="PF06742"/>
    </source>
</evidence>
<reference evidence="2 3" key="1">
    <citation type="submission" date="2018-01" db="EMBL/GenBank/DDBJ databases">
        <title>Complete genome sequences of 14 Citrobacter spp. isolated from plant in Canada.</title>
        <authorList>
            <person name="Bhandare S.G."/>
            <person name="Colavecchio A."/>
            <person name="Jeukens J."/>
            <person name="Emond-Rheault J.-G."/>
            <person name="Freschi L."/>
            <person name="Hamel J."/>
            <person name="Kukavica-Ibrulj I."/>
            <person name="Levesque R."/>
            <person name="Goodridge L."/>
        </authorList>
    </citation>
    <scope>NUCLEOTIDE SEQUENCE [LARGE SCALE GENOMIC DNA]</scope>
    <source>
        <strain evidence="2 3">S1285</strain>
    </source>
</reference>
<dbReference type="EMBL" id="PQLX01000004">
    <property type="protein sequence ID" value="POU65294.1"/>
    <property type="molecule type" value="Genomic_DNA"/>
</dbReference>
<dbReference type="AlphaFoldDB" id="A0A2S4RXP7"/>
<evidence type="ECO:0000313" key="2">
    <source>
        <dbReference type="EMBL" id="POU65294.1"/>
    </source>
</evidence>
<gene>
    <name evidence="2" type="ORF">C3430_14000</name>
</gene>
<protein>
    <recommendedName>
        <fullName evidence="1">DUF1214 domain-containing protein</fullName>
    </recommendedName>
</protein>
<sequence>MNINPLDTTEQRELDKLAYSIYGQAIDKTTPVYQKFLDAKNKATESYILSHSHYQEKLKPEVLETLEPTINELLFSSIQKAVNIDPYSPSVYWVNNAKPRLSFDKKFEIPGGRYSYDNPDTIYRMVPIDSNNRYIINGKQNTKGGTSDYTYSLIINPNSQNTVAYLDKNTLEVDSNGEYTITIDNSASEGRSNHLQSNDMVQFLFIRHNLADWSSEIPDTLRVELINQAREKRISLDDIINTAVKNLEESAITYGVGAMGVETYIPNPVNTVPQPKQSSVLGTLVTQASSFGHIDIDESEAFIITVYTGGAKYFVVPVSNAWIISVNVDYHQSSLNNRQAYPNNDGSYTFVVSLKDPGVANWLDTAGLHENTLMIRWQNMPQDSKPSVSYELVPLSDLKRYLPPETPFLTPDERRDTLQHRMNGYHKRDI</sequence>
<comment type="caution">
    <text evidence="2">The sequence shown here is derived from an EMBL/GenBank/DDBJ whole genome shotgun (WGS) entry which is preliminary data.</text>
</comment>
<dbReference type="OrthoDB" id="7053758at2"/>
<dbReference type="Proteomes" id="UP000237003">
    <property type="component" value="Unassembled WGS sequence"/>
</dbReference>
<accession>A0A2S4RXP7</accession>
<name>A0A2S4RXP7_CITAM</name>
<dbReference type="InterPro" id="IPR010621">
    <property type="entry name" value="DUF1214"/>
</dbReference>
<organism evidence="2 3">
    <name type="scientific">Citrobacter amalonaticus</name>
    <dbReference type="NCBI Taxonomy" id="35703"/>
    <lineage>
        <taxon>Bacteria</taxon>
        <taxon>Pseudomonadati</taxon>
        <taxon>Pseudomonadota</taxon>
        <taxon>Gammaproteobacteria</taxon>
        <taxon>Enterobacterales</taxon>
        <taxon>Enterobacteriaceae</taxon>
        <taxon>Citrobacter</taxon>
    </lineage>
</organism>
<feature type="domain" description="DUF1214" evidence="1">
    <location>
        <begin position="329"/>
        <end position="377"/>
    </location>
</feature>
<dbReference type="Pfam" id="PF06742">
    <property type="entry name" value="DUF1214"/>
    <property type="match status" value="1"/>
</dbReference>
<evidence type="ECO:0000313" key="3">
    <source>
        <dbReference type="Proteomes" id="UP000237003"/>
    </source>
</evidence>
<proteinExistence type="predicted"/>